<evidence type="ECO:0000256" key="2">
    <source>
        <dbReference type="SAM" id="Phobius"/>
    </source>
</evidence>
<keyword evidence="2" id="KW-0472">Membrane</keyword>
<organism evidence="4 5">
    <name type="scientific">Archangium minus</name>
    <dbReference type="NCBI Taxonomy" id="83450"/>
    <lineage>
        <taxon>Bacteria</taxon>
        <taxon>Pseudomonadati</taxon>
        <taxon>Myxococcota</taxon>
        <taxon>Myxococcia</taxon>
        <taxon>Myxococcales</taxon>
        <taxon>Cystobacterineae</taxon>
        <taxon>Archangiaceae</taxon>
        <taxon>Archangium</taxon>
    </lineage>
</organism>
<dbReference type="CDD" id="cd00060">
    <property type="entry name" value="FHA"/>
    <property type="match status" value="1"/>
</dbReference>
<proteinExistence type="predicted"/>
<feature type="transmembrane region" description="Helical" evidence="2">
    <location>
        <begin position="268"/>
        <end position="289"/>
    </location>
</feature>
<name>A0ABY9X100_9BACT</name>
<protein>
    <submittedName>
        <fullName evidence="4">FHA domain-containing protein</fullName>
    </submittedName>
</protein>
<dbReference type="InterPro" id="IPR050923">
    <property type="entry name" value="Cell_Proc_Reg/RNA_Proc"/>
</dbReference>
<gene>
    <name evidence="4" type="ORF">F0U60_36880</name>
</gene>
<dbReference type="InterPro" id="IPR000253">
    <property type="entry name" value="FHA_dom"/>
</dbReference>
<dbReference type="SMART" id="SM00240">
    <property type="entry name" value="FHA"/>
    <property type="match status" value="1"/>
</dbReference>
<dbReference type="Pfam" id="PF00498">
    <property type="entry name" value="FHA"/>
    <property type="match status" value="1"/>
</dbReference>
<feature type="region of interest" description="Disordered" evidence="1">
    <location>
        <begin position="215"/>
        <end position="258"/>
    </location>
</feature>
<keyword evidence="2" id="KW-1133">Transmembrane helix</keyword>
<evidence type="ECO:0000313" key="4">
    <source>
        <dbReference type="EMBL" id="WNG49077.1"/>
    </source>
</evidence>
<dbReference type="Proteomes" id="UP001611383">
    <property type="component" value="Chromosome"/>
</dbReference>
<dbReference type="InterPro" id="IPR008984">
    <property type="entry name" value="SMAD_FHA_dom_sf"/>
</dbReference>
<feature type="domain" description="FHA" evidence="3">
    <location>
        <begin position="143"/>
        <end position="192"/>
    </location>
</feature>
<evidence type="ECO:0000256" key="1">
    <source>
        <dbReference type="SAM" id="MobiDB-lite"/>
    </source>
</evidence>
<dbReference type="Gene3D" id="2.60.200.20">
    <property type="match status" value="1"/>
</dbReference>
<evidence type="ECO:0000313" key="5">
    <source>
        <dbReference type="Proteomes" id="UP001611383"/>
    </source>
</evidence>
<keyword evidence="5" id="KW-1185">Reference proteome</keyword>
<dbReference type="RefSeq" id="WP_395806745.1">
    <property type="nucleotide sequence ID" value="NZ_CP043494.1"/>
</dbReference>
<accession>A0ABY9X100</accession>
<dbReference type="PROSITE" id="PS50006">
    <property type="entry name" value="FHA_DOMAIN"/>
    <property type="match status" value="1"/>
</dbReference>
<keyword evidence="2" id="KW-0812">Transmembrane</keyword>
<dbReference type="PANTHER" id="PTHR23308">
    <property type="entry name" value="NUCLEAR INHIBITOR OF PROTEIN PHOSPHATASE-1"/>
    <property type="match status" value="1"/>
</dbReference>
<evidence type="ECO:0000259" key="3">
    <source>
        <dbReference type="PROSITE" id="PS50006"/>
    </source>
</evidence>
<dbReference type="EMBL" id="CP043494">
    <property type="protein sequence ID" value="WNG49077.1"/>
    <property type="molecule type" value="Genomic_DNA"/>
</dbReference>
<reference evidence="4 5" key="1">
    <citation type="submission" date="2019-08" db="EMBL/GenBank/DDBJ databases">
        <title>Archangium and Cystobacter genomes.</title>
        <authorList>
            <person name="Chen I.-C.K."/>
            <person name="Wielgoss S."/>
        </authorList>
    </citation>
    <scope>NUCLEOTIDE SEQUENCE [LARGE SCALE GENOMIC DNA]</scope>
    <source>
        <strain evidence="4 5">Cbm 6</strain>
    </source>
</reference>
<dbReference type="SUPFAM" id="SSF49879">
    <property type="entry name" value="SMAD/FHA domain"/>
    <property type="match status" value="1"/>
</dbReference>
<sequence>MHFEFEHLGTSTPFELPEGVHLLGGGEEDQVRLEGLPPSLLTLRIESQRLMVEAARTFTVGGVMVPPGVPRLVLPGEVLGLPESMSLKVLDPHAETERQVGTVAVLKHLLMDTEEPPPSRAAALICLTGADVGRAFALAEANTELGRGREVSVRLRDPAVSRRHARIRHQEGAFLLEDLDSPNGVYLNGQRVETPSPLYEGDVIELGRTLLRFQAPMAEPPPPAPPVLDEAPVSDQAPIPDKAPDENEPPAALSGEDMPERPRVRWEWWIIGLGATLALGGVLATYAMAA</sequence>